<accession>A0ABT1RR37</accession>
<organism evidence="4 5">
    <name type="scientific">Anaerovorax odorimutans</name>
    <dbReference type="NCBI Taxonomy" id="109327"/>
    <lineage>
        <taxon>Bacteria</taxon>
        <taxon>Bacillati</taxon>
        <taxon>Bacillota</taxon>
        <taxon>Clostridia</taxon>
        <taxon>Peptostreptococcales</taxon>
        <taxon>Anaerovoracaceae</taxon>
        <taxon>Anaerovorax</taxon>
    </lineage>
</organism>
<feature type="domain" description="HTH cro/C1-type" evidence="3">
    <location>
        <begin position="7"/>
        <end position="61"/>
    </location>
</feature>
<protein>
    <submittedName>
        <fullName evidence="4">Helix-turn-helix domain-containing protein</fullName>
    </submittedName>
</protein>
<dbReference type="EMBL" id="JANFXK010000015">
    <property type="protein sequence ID" value="MCQ4637621.1"/>
    <property type="molecule type" value="Genomic_DNA"/>
</dbReference>
<dbReference type="PANTHER" id="PTHR46558">
    <property type="entry name" value="TRACRIPTIONAL REGULATORY PROTEIN-RELATED-RELATED"/>
    <property type="match status" value="1"/>
</dbReference>
<dbReference type="Gene3D" id="1.10.260.40">
    <property type="entry name" value="lambda repressor-like DNA-binding domains"/>
    <property type="match status" value="1"/>
</dbReference>
<dbReference type="Pfam" id="PF01381">
    <property type="entry name" value="HTH_3"/>
    <property type="match status" value="1"/>
</dbReference>
<dbReference type="SMART" id="SM00530">
    <property type="entry name" value="HTH_XRE"/>
    <property type="match status" value="1"/>
</dbReference>
<evidence type="ECO:0000259" key="3">
    <source>
        <dbReference type="PROSITE" id="PS50943"/>
    </source>
</evidence>
<dbReference type="InterPro" id="IPR010982">
    <property type="entry name" value="Lambda_DNA-bd_dom_sf"/>
</dbReference>
<keyword evidence="2" id="KW-0472">Membrane</keyword>
<dbReference type="PANTHER" id="PTHR46558:SF4">
    <property type="entry name" value="DNA-BIDING PHAGE PROTEIN"/>
    <property type="match status" value="1"/>
</dbReference>
<sequence length="271" mass="31008">MNIGSKIRDIRNEHNMNQQQFADIFHVTRQTVSNWENNKNYPDLAVLTKMSDTFEVPLDILLKEDTLYIQKVDAAGRKASGRKKIILILLLVSFVMSALCIWGFAHSFEATKDANRVKTATDVKMWVALPGATPSFALTRTFDAEDYYNMSQRKQQKQEDTVSGRIEGDIPAIFVKDNTPVTLIFQDLTYYNLKPDKISRVSAKLFNYSTIETTEKELPFSMDNGILTLKFKPGSIKFSQEDEEWYNCVITVEYTIDGKSYVSMTALTLFE</sequence>
<evidence type="ECO:0000313" key="4">
    <source>
        <dbReference type="EMBL" id="MCQ4637621.1"/>
    </source>
</evidence>
<dbReference type="PROSITE" id="PS50943">
    <property type="entry name" value="HTH_CROC1"/>
    <property type="match status" value="1"/>
</dbReference>
<dbReference type="SUPFAM" id="SSF47413">
    <property type="entry name" value="lambda repressor-like DNA-binding domains"/>
    <property type="match status" value="1"/>
</dbReference>
<keyword evidence="2" id="KW-0812">Transmembrane</keyword>
<keyword evidence="1" id="KW-0238">DNA-binding</keyword>
<keyword evidence="2" id="KW-1133">Transmembrane helix</keyword>
<dbReference type="InterPro" id="IPR001387">
    <property type="entry name" value="Cro/C1-type_HTH"/>
</dbReference>
<evidence type="ECO:0000313" key="5">
    <source>
        <dbReference type="Proteomes" id="UP001524502"/>
    </source>
</evidence>
<dbReference type="RefSeq" id="WP_256132808.1">
    <property type="nucleotide sequence ID" value="NZ_JANFXK010000015.1"/>
</dbReference>
<name>A0ABT1RR37_9FIRM</name>
<dbReference type="CDD" id="cd00093">
    <property type="entry name" value="HTH_XRE"/>
    <property type="match status" value="1"/>
</dbReference>
<proteinExistence type="predicted"/>
<reference evidence="4 5" key="1">
    <citation type="submission" date="2022-06" db="EMBL/GenBank/DDBJ databases">
        <title>Isolation of gut microbiota from human fecal samples.</title>
        <authorList>
            <person name="Pamer E.G."/>
            <person name="Barat B."/>
            <person name="Waligurski E."/>
            <person name="Medina S."/>
            <person name="Paddock L."/>
            <person name="Mostad J."/>
        </authorList>
    </citation>
    <scope>NUCLEOTIDE SEQUENCE [LARGE SCALE GENOMIC DNA]</scope>
    <source>
        <strain evidence="4 5">SL.3.17</strain>
    </source>
</reference>
<feature type="transmembrane region" description="Helical" evidence="2">
    <location>
        <begin position="85"/>
        <end position="105"/>
    </location>
</feature>
<dbReference type="Proteomes" id="UP001524502">
    <property type="component" value="Unassembled WGS sequence"/>
</dbReference>
<gene>
    <name evidence="4" type="ORF">NE619_12880</name>
</gene>
<evidence type="ECO:0000256" key="1">
    <source>
        <dbReference type="ARBA" id="ARBA00023125"/>
    </source>
</evidence>
<evidence type="ECO:0000256" key="2">
    <source>
        <dbReference type="SAM" id="Phobius"/>
    </source>
</evidence>
<keyword evidence="5" id="KW-1185">Reference proteome</keyword>
<comment type="caution">
    <text evidence="4">The sequence shown here is derived from an EMBL/GenBank/DDBJ whole genome shotgun (WGS) entry which is preliminary data.</text>
</comment>